<evidence type="ECO:0000259" key="1">
    <source>
        <dbReference type="Pfam" id="PF06742"/>
    </source>
</evidence>
<dbReference type="RefSeq" id="WP_183148236.1">
    <property type="nucleotide sequence ID" value="NZ_LR778301.1"/>
</dbReference>
<evidence type="ECO:0000313" key="2">
    <source>
        <dbReference type="EMBL" id="CAB1369403.1"/>
    </source>
</evidence>
<evidence type="ECO:0000313" key="3">
    <source>
        <dbReference type="Proteomes" id="UP000515733"/>
    </source>
</evidence>
<dbReference type="KEGG" id="doe:DENOEST_2238"/>
<protein>
    <recommendedName>
        <fullName evidence="1">DUF1214 domain-containing protein</fullName>
    </recommendedName>
</protein>
<dbReference type="InterPro" id="IPR010621">
    <property type="entry name" value="DUF1214"/>
</dbReference>
<reference evidence="2 3" key="1">
    <citation type="submission" date="2020-03" db="EMBL/GenBank/DDBJ databases">
        <authorList>
            <consortium name="Genoscope - CEA"/>
            <person name="William W."/>
        </authorList>
    </citation>
    <scope>NUCLEOTIDE SEQUENCE [LARGE SCALE GENOMIC DNA]</scope>
    <source>
        <strain evidence="3">DSM 16959</strain>
    </source>
</reference>
<sequence length="399" mass="45321">MSDANHETTLRQAWADFCDELKRAGDIPFGPTVPAHVNDRSAGFEVLARNISLALNFQHDYADPLYPELIHYFDPVRKQGGDNTDAVYVGATINGSDTYRISGDRGSARYFAVTSVEKGQTPWGGKVAQTLFADDLQVDADSRFELMIGPARPDGYTGNWLRTTPETFRVTFRQFFADWESERPMKARIDRLTGDMSPPSPPTPERLAKQLLASAKWVNESIEFWIYMINMWKAIPNTFRSYKQLADQAIDATPGGEPMVAYWQLPTDEALIIRVRPPRCQYWAVEFGNFWWTTMDYRYRLSNTNCHYAQLEDDGELIVVIAHEDPGLPNWLDPSGYAEGYVCHRWMLADSCPVPQATQVKAAELFEHLPASVKRITPEGRRAQLAARRRGVINRFGNL</sequence>
<keyword evidence="3" id="KW-1185">Reference proteome</keyword>
<dbReference type="Gene3D" id="2.60.120.600">
    <property type="entry name" value="Domain of unknown function DUF1214, C-terminal domain"/>
    <property type="match status" value="1"/>
</dbReference>
<dbReference type="Proteomes" id="UP000515733">
    <property type="component" value="Chromosome"/>
</dbReference>
<feature type="domain" description="DUF1214" evidence="1">
    <location>
        <begin position="90"/>
        <end position="174"/>
    </location>
</feature>
<dbReference type="Pfam" id="PF06742">
    <property type="entry name" value="DUF1214"/>
    <property type="match status" value="1"/>
</dbReference>
<gene>
    <name evidence="2" type="ORF">DENOEST_2238</name>
</gene>
<name>A0A6S6Y258_9PROT</name>
<organism evidence="2 3">
    <name type="scientific">Denitratisoma oestradiolicum</name>
    <dbReference type="NCBI Taxonomy" id="311182"/>
    <lineage>
        <taxon>Bacteria</taxon>
        <taxon>Pseudomonadati</taxon>
        <taxon>Pseudomonadota</taxon>
        <taxon>Betaproteobacteria</taxon>
        <taxon>Nitrosomonadales</taxon>
        <taxon>Sterolibacteriaceae</taxon>
        <taxon>Denitratisoma</taxon>
    </lineage>
</organism>
<accession>A0A6S6Y258</accession>
<proteinExistence type="predicted"/>
<dbReference type="SUPFAM" id="SSF160935">
    <property type="entry name" value="VPA0735-like"/>
    <property type="match status" value="1"/>
</dbReference>
<dbReference type="InterPro" id="IPR037049">
    <property type="entry name" value="DUF1214_C_sf"/>
</dbReference>
<dbReference type="EMBL" id="LR778301">
    <property type="protein sequence ID" value="CAB1369403.1"/>
    <property type="molecule type" value="Genomic_DNA"/>
</dbReference>
<dbReference type="AlphaFoldDB" id="A0A6S6Y258"/>